<gene>
    <name evidence="1" type="ORF">METZ01_LOCUS285412</name>
</gene>
<reference evidence="1" key="1">
    <citation type="submission" date="2018-05" db="EMBL/GenBank/DDBJ databases">
        <authorList>
            <person name="Lanie J.A."/>
            <person name="Ng W.-L."/>
            <person name="Kazmierczak K.M."/>
            <person name="Andrzejewski T.M."/>
            <person name="Davidsen T.M."/>
            <person name="Wayne K.J."/>
            <person name="Tettelin H."/>
            <person name="Glass J.I."/>
            <person name="Rusch D."/>
            <person name="Podicherti R."/>
            <person name="Tsui H.-C.T."/>
            <person name="Winkler M.E."/>
        </authorList>
    </citation>
    <scope>NUCLEOTIDE SEQUENCE</scope>
</reference>
<feature type="non-terminal residue" evidence="1">
    <location>
        <position position="1"/>
    </location>
</feature>
<organism evidence="1">
    <name type="scientific">marine metagenome</name>
    <dbReference type="NCBI Taxonomy" id="408172"/>
    <lineage>
        <taxon>unclassified sequences</taxon>
        <taxon>metagenomes</taxon>
        <taxon>ecological metagenomes</taxon>
    </lineage>
</organism>
<feature type="non-terminal residue" evidence="1">
    <location>
        <position position="26"/>
    </location>
</feature>
<name>A0A382L6I2_9ZZZZ</name>
<protein>
    <submittedName>
        <fullName evidence="1">Uncharacterized protein</fullName>
    </submittedName>
</protein>
<sequence length="26" mass="3134">MREESLKLFGFCTSNEKRIFEKLITI</sequence>
<evidence type="ECO:0000313" key="1">
    <source>
        <dbReference type="EMBL" id="SVC32558.1"/>
    </source>
</evidence>
<proteinExistence type="predicted"/>
<dbReference type="EMBL" id="UINC01085217">
    <property type="protein sequence ID" value="SVC32558.1"/>
    <property type="molecule type" value="Genomic_DNA"/>
</dbReference>
<dbReference type="AlphaFoldDB" id="A0A382L6I2"/>
<accession>A0A382L6I2</accession>